<dbReference type="RefSeq" id="WP_012413146.1">
    <property type="nucleotide sequence ID" value="NC_010631.1"/>
</dbReference>
<dbReference type="OrthoDB" id="486940at2"/>
<reference evidence="2" key="1">
    <citation type="submission" date="2008-04" db="EMBL/GenBank/DDBJ databases">
        <title>Complete sequence of plasmid 1 of Nostoc punctiforme ATCC 29133.</title>
        <authorList>
            <consortium name="US DOE Joint Genome Institute"/>
            <person name="Copeland A."/>
            <person name="Lucas S."/>
            <person name="Lapidus A."/>
            <person name="Glavina del Rio T."/>
            <person name="Dalin E."/>
            <person name="Tice H."/>
            <person name="Pitluck S."/>
            <person name="Chain P."/>
            <person name="Malfatti S."/>
            <person name="Shin M."/>
            <person name="Vergez L."/>
            <person name="Schmutz J."/>
            <person name="Larimer F."/>
            <person name="Land M."/>
            <person name="Hauser L."/>
            <person name="Kyrpides N."/>
            <person name="Kim E."/>
            <person name="Meeks J.C."/>
            <person name="Elhai J."/>
            <person name="Campbell E.L."/>
            <person name="Thiel T."/>
            <person name="Longmire J."/>
            <person name="Potts M."/>
            <person name="Atlas R."/>
        </authorList>
    </citation>
    <scope>NUCLEOTIDE SEQUENCE [LARGE SCALE GENOMIC DNA]</scope>
    <source>
        <strain evidence="2">ATCC 29133 / PCC 73102</strain>
        <plasmid evidence="2">Plasmid pNPUN01</plasmid>
    </source>
</reference>
<proteinExistence type="predicted"/>
<dbReference type="KEGG" id="npu:Npun_AF278"/>
<accession>B2JB29</accession>
<dbReference type="EMBL" id="CP001038">
    <property type="protein sequence ID" value="ACC85133.1"/>
    <property type="molecule type" value="Genomic_DNA"/>
</dbReference>
<name>B2JB29_NOSP7</name>
<dbReference type="AlphaFoldDB" id="B2JB29"/>
<gene>
    <name evidence="1" type="ordered locus">Npun_AF278</name>
</gene>
<evidence type="ECO:0000313" key="1">
    <source>
        <dbReference type="EMBL" id="ACC85133.1"/>
    </source>
</evidence>
<keyword evidence="1" id="KW-0614">Plasmid</keyword>
<geneLocation type="plasmid" evidence="1 2">
    <name>pNPUN01</name>
</geneLocation>
<dbReference type="Proteomes" id="UP000001191">
    <property type="component" value="Plasmid pNPUN01"/>
</dbReference>
<organism evidence="1 2">
    <name type="scientific">Nostoc punctiforme (strain ATCC 29133 / PCC 73102)</name>
    <dbReference type="NCBI Taxonomy" id="63737"/>
    <lineage>
        <taxon>Bacteria</taxon>
        <taxon>Bacillati</taxon>
        <taxon>Cyanobacteriota</taxon>
        <taxon>Cyanophyceae</taxon>
        <taxon>Nostocales</taxon>
        <taxon>Nostocaceae</taxon>
        <taxon>Nostoc</taxon>
    </lineage>
</organism>
<evidence type="ECO:0000313" key="2">
    <source>
        <dbReference type="Proteomes" id="UP000001191"/>
    </source>
</evidence>
<dbReference type="EnsemblBacteria" id="ACC85133">
    <property type="protein sequence ID" value="ACC85133"/>
    <property type="gene ID" value="Npun_AF278"/>
</dbReference>
<protein>
    <submittedName>
        <fullName evidence="1">Uncharacterized protein</fullName>
    </submittedName>
</protein>
<dbReference type="PhylomeDB" id="B2JB29"/>
<keyword evidence="2" id="KW-1185">Reference proteome</keyword>
<dbReference type="HOGENOM" id="CLU_159120_0_0_3"/>
<sequence length="121" mass="14403">MQPTITIPHGWEYPRFTLGQRIEQGMIIGMKYYPIDSLLAYEYDEGWRYLVMPDMNSIEEENHLENEIKLLKPQELKTLLEAEIKKRLYQIEVLKYELKTIPGIVIKSSEVRIQESESRRS</sequence>